<dbReference type="Proteomes" id="UP000639775">
    <property type="component" value="Unassembled WGS sequence"/>
</dbReference>
<keyword evidence="1" id="KW-0732">Signal</keyword>
<keyword evidence="3" id="KW-1185">Reference proteome</keyword>
<feature type="signal peptide" evidence="1">
    <location>
        <begin position="1"/>
        <end position="18"/>
    </location>
</feature>
<comment type="caution">
    <text evidence="2">The sequence shown here is derived from an EMBL/GenBank/DDBJ whole genome shotgun (WGS) entry which is preliminary data.</text>
</comment>
<proteinExistence type="predicted"/>
<dbReference type="AlphaFoldDB" id="A0A967BBV0"/>
<dbReference type="InterPro" id="IPR019225">
    <property type="entry name" value="DUF2155"/>
</dbReference>
<evidence type="ECO:0000313" key="3">
    <source>
        <dbReference type="Proteomes" id="UP000639775"/>
    </source>
</evidence>
<dbReference type="RefSeq" id="WP_167195181.1">
    <property type="nucleotide sequence ID" value="NZ_JAAORB010000009.1"/>
</dbReference>
<accession>A0A967BBV0</accession>
<evidence type="ECO:0000313" key="2">
    <source>
        <dbReference type="EMBL" id="NHQ74229.1"/>
    </source>
</evidence>
<reference evidence="2" key="1">
    <citation type="submission" date="2020-03" db="EMBL/GenBank/DDBJ databases">
        <title>Roseovarius gahaiensis sp. nov., isolated from Gahai Saline Lake, China.</title>
        <authorList>
            <person name="Sun X."/>
        </authorList>
    </citation>
    <scope>NUCLEOTIDE SEQUENCE</scope>
    <source>
        <strain evidence="2">GH877</strain>
    </source>
</reference>
<dbReference type="Pfam" id="PF09923">
    <property type="entry name" value="DUF2155"/>
    <property type="match status" value="1"/>
</dbReference>
<evidence type="ECO:0000256" key="1">
    <source>
        <dbReference type="SAM" id="SignalP"/>
    </source>
</evidence>
<name>A0A967BBV0_9RHOB</name>
<feature type="chain" id="PRO_5036914203" evidence="1">
    <location>
        <begin position="19"/>
        <end position="118"/>
    </location>
</feature>
<organism evidence="2 3">
    <name type="scientific">Roseovarius gahaiensis</name>
    <dbReference type="NCBI Taxonomy" id="2716691"/>
    <lineage>
        <taxon>Bacteria</taxon>
        <taxon>Pseudomonadati</taxon>
        <taxon>Pseudomonadota</taxon>
        <taxon>Alphaproteobacteria</taxon>
        <taxon>Rhodobacterales</taxon>
        <taxon>Roseobacteraceae</taxon>
        <taxon>Roseovarius</taxon>
    </lineage>
</organism>
<gene>
    <name evidence="2" type="ORF">HAT86_07085</name>
</gene>
<sequence length="118" mass="12693">MRSLCLLLGLFLPAASMAQDVVVGTGAVLRGLDKLNGTSVDMVLANGEKTELGRLTVILSECRYPADDLAGDAFAFLTIQDSNGTDPIFKGWMIASSPALSAMEHPRYDVWVLRCTTE</sequence>
<dbReference type="EMBL" id="JAAORB010000009">
    <property type="protein sequence ID" value="NHQ74229.1"/>
    <property type="molecule type" value="Genomic_DNA"/>
</dbReference>
<protein>
    <submittedName>
        <fullName evidence="2">DUF2155 domain-containing protein</fullName>
    </submittedName>
</protein>